<evidence type="ECO:0000256" key="4">
    <source>
        <dbReference type="ARBA" id="ARBA00023284"/>
    </source>
</evidence>
<dbReference type="OrthoDB" id="6399635at2"/>
<dbReference type="InterPro" id="IPR050553">
    <property type="entry name" value="Thioredoxin_ResA/DsbE_sf"/>
</dbReference>
<dbReference type="GO" id="GO:0016491">
    <property type="term" value="F:oxidoreductase activity"/>
    <property type="evidence" value="ECO:0007669"/>
    <property type="project" value="InterPro"/>
</dbReference>
<keyword evidence="4" id="KW-0676">Redox-active center</keyword>
<evidence type="ECO:0000313" key="6">
    <source>
        <dbReference type="EMBL" id="AXE20831.1"/>
    </source>
</evidence>
<gene>
    <name evidence="6" type="ORF">DR864_25400</name>
</gene>
<dbReference type="CDD" id="cd02966">
    <property type="entry name" value="TlpA_like_family"/>
    <property type="match status" value="1"/>
</dbReference>
<keyword evidence="7" id="KW-1185">Reference proteome</keyword>
<dbReference type="GO" id="GO:0030313">
    <property type="term" value="C:cell envelope"/>
    <property type="evidence" value="ECO:0007669"/>
    <property type="project" value="UniProtKB-SubCell"/>
</dbReference>
<evidence type="ECO:0000259" key="5">
    <source>
        <dbReference type="PROSITE" id="PS51352"/>
    </source>
</evidence>
<protein>
    <recommendedName>
        <fullName evidence="5">Thioredoxin domain-containing protein</fullName>
    </recommendedName>
</protein>
<proteinExistence type="predicted"/>
<keyword evidence="2" id="KW-0201">Cytochrome c-type biogenesis</keyword>
<dbReference type="Gene3D" id="3.40.30.10">
    <property type="entry name" value="Glutaredoxin"/>
    <property type="match status" value="1"/>
</dbReference>
<dbReference type="InterPro" id="IPR000866">
    <property type="entry name" value="AhpC/TSA"/>
</dbReference>
<evidence type="ECO:0000256" key="2">
    <source>
        <dbReference type="ARBA" id="ARBA00022748"/>
    </source>
</evidence>
<dbReference type="PROSITE" id="PS51257">
    <property type="entry name" value="PROKAR_LIPOPROTEIN"/>
    <property type="match status" value="1"/>
</dbReference>
<evidence type="ECO:0000256" key="3">
    <source>
        <dbReference type="ARBA" id="ARBA00023157"/>
    </source>
</evidence>
<dbReference type="Proteomes" id="UP000251993">
    <property type="component" value="Chromosome"/>
</dbReference>
<dbReference type="GO" id="GO:0016209">
    <property type="term" value="F:antioxidant activity"/>
    <property type="evidence" value="ECO:0007669"/>
    <property type="project" value="InterPro"/>
</dbReference>
<dbReference type="GO" id="GO:0017004">
    <property type="term" value="P:cytochrome complex assembly"/>
    <property type="evidence" value="ECO:0007669"/>
    <property type="project" value="UniProtKB-KW"/>
</dbReference>
<dbReference type="KEGG" id="run:DR864_25400"/>
<name>A0A344TQB0_9BACT</name>
<dbReference type="RefSeq" id="WP_114069592.1">
    <property type="nucleotide sequence ID" value="NZ_CP030850.1"/>
</dbReference>
<dbReference type="PANTHER" id="PTHR42852:SF6">
    <property type="entry name" value="THIOL:DISULFIDE INTERCHANGE PROTEIN DSBE"/>
    <property type="match status" value="1"/>
</dbReference>
<sequence length="445" mass="50531">MLNRASFFLIALLIGCQAKDEPISSIHLPLTIVKGYGPFIPAFSLLTKEHSSTDPAGAGWVKTYLPITGTPAKWRNVSRSMIVLNIRQLVYQNYVSGNISLEMYSYLQKSWQWQPDELKLSKKPIKCYVYVIWGINSEGNWMAMVDTNNNLDFSDEKAFYPEILEHNNKNVSSTLNEQIVKYQVYQNNQIIDAEIPIVIKQFDGNQFGYNFPQYAKVELIQKGQKHELAVVTSGLTSAHFENASIVEMDGSVQNKVIEDNELIEIEQYITLGGLLGTKYKNKGVDLFNNTVKLEGIPSDVVVYSTQVGYLFQPFSAKEFSTKKTISLESLKGKYVLIDFWGTWCRGCVEEIPNLVTIYKGLDKSRFEFIGIVGEDTSEKLRKFIDKNGVTWPQILSDNSNKLIEIYKITRFPQTVLLDPSGKVIAKDLRGKELEIKLNEIALKKI</sequence>
<feature type="domain" description="Thioredoxin" evidence="5">
    <location>
        <begin position="305"/>
        <end position="445"/>
    </location>
</feature>
<evidence type="ECO:0000256" key="1">
    <source>
        <dbReference type="ARBA" id="ARBA00004196"/>
    </source>
</evidence>
<dbReference type="InterPro" id="IPR036249">
    <property type="entry name" value="Thioredoxin-like_sf"/>
</dbReference>
<comment type="subcellular location">
    <subcellularLocation>
        <location evidence="1">Cell envelope</location>
    </subcellularLocation>
</comment>
<evidence type="ECO:0000313" key="7">
    <source>
        <dbReference type="Proteomes" id="UP000251993"/>
    </source>
</evidence>
<dbReference type="EMBL" id="CP030850">
    <property type="protein sequence ID" value="AXE20831.1"/>
    <property type="molecule type" value="Genomic_DNA"/>
</dbReference>
<dbReference type="AlphaFoldDB" id="A0A344TQB0"/>
<accession>A0A344TQB0</accession>
<dbReference type="Pfam" id="PF00578">
    <property type="entry name" value="AhpC-TSA"/>
    <property type="match status" value="1"/>
</dbReference>
<organism evidence="6 7">
    <name type="scientific">Runella rosea</name>
    <dbReference type="NCBI Taxonomy" id="2259595"/>
    <lineage>
        <taxon>Bacteria</taxon>
        <taxon>Pseudomonadati</taxon>
        <taxon>Bacteroidota</taxon>
        <taxon>Cytophagia</taxon>
        <taxon>Cytophagales</taxon>
        <taxon>Spirosomataceae</taxon>
        <taxon>Runella</taxon>
    </lineage>
</organism>
<dbReference type="SUPFAM" id="SSF52833">
    <property type="entry name" value="Thioredoxin-like"/>
    <property type="match status" value="1"/>
</dbReference>
<reference evidence="6 7" key="1">
    <citation type="submission" date="2018-07" db="EMBL/GenBank/DDBJ databases">
        <title>Genome sequencing of Runella.</title>
        <authorList>
            <person name="Baek M.-G."/>
            <person name="Yi H."/>
        </authorList>
    </citation>
    <scope>NUCLEOTIDE SEQUENCE [LARGE SCALE GENOMIC DNA]</scope>
    <source>
        <strain evidence="6 7">HYN0085</strain>
    </source>
</reference>
<dbReference type="PANTHER" id="PTHR42852">
    <property type="entry name" value="THIOL:DISULFIDE INTERCHANGE PROTEIN DSBE"/>
    <property type="match status" value="1"/>
</dbReference>
<dbReference type="PROSITE" id="PS51352">
    <property type="entry name" value="THIOREDOXIN_2"/>
    <property type="match status" value="1"/>
</dbReference>
<keyword evidence="3" id="KW-1015">Disulfide bond</keyword>
<dbReference type="InterPro" id="IPR013766">
    <property type="entry name" value="Thioredoxin_domain"/>
</dbReference>